<gene>
    <name evidence="6" type="primary">kidins220</name>
    <name evidence="6" type="ORF">AK812_SmicGene23083</name>
</gene>
<dbReference type="Gene3D" id="2.130.10.30">
    <property type="entry name" value="Regulator of chromosome condensation 1/beta-lactamase-inhibitor protein II"/>
    <property type="match status" value="3"/>
</dbReference>
<dbReference type="PROSITE" id="PS50053">
    <property type="entry name" value="UBIQUITIN_2"/>
    <property type="match status" value="2"/>
</dbReference>
<proteinExistence type="predicted"/>
<dbReference type="InterPro" id="IPR002110">
    <property type="entry name" value="Ankyrin_rpt"/>
</dbReference>
<dbReference type="Proteomes" id="UP000186817">
    <property type="component" value="Unassembled WGS sequence"/>
</dbReference>
<evidence type="ECO:0000313" key="7">
    <source>
        <dbReference type="Proteomes" id="UP000186817"/>
    </source>
</evidence>
<dbReference type="SMART" id="SM00248">
    <property type="entry name" value="ANK"/>
    <property type="match status" value="3"/>
</dbReference>
<keyword evidence="7" id="KW-1185">Reference proteome</keyword>
<feature type="transmembrane region" description="Helical" evidence="4">
    <location>
        <begin position="1681"/>
        <end position="1704"/>
    </location>
</feature>
<keyword evidence="4" id="KW-0472">Membrane</keyword>
<keyword evidence="2" id="KW-0175">Coiled coil</keyword>
<name>A0A1Q9DI66_SYMMI</name>
<dbReference type="PANTHER" id="PTHR22870:SF408">
    <property type="entry name" value="OS09G0560450 PROTEIN"/>
    <property type="match status" value="1"/>
</dbReference>
<evidence type="ECO:0000256" key="2">
    <source>
        <dbReference type="SAM" id="Coils"/>
    </source>
</evidence>
<dbReference type="InterPro" id="IPR036770">
    <property type="entry name" value="Ankyrin_rpt-contain_sf"/>
</dbReference>
<sequence>MSISVDVHLLSGKRASVEVEADASVESLKQRAQSALVVPTRGRLANSSGEVLDGAQSVTEAKLMSGDVLTLHVKQVQIKATRQPNMFAAFAALFGDGSVVTWGYKYGGGDSSAIQDQLRDVQQIQASGQAFAAILGDGSVAEEAPPAVHHFEEGAVLHSQRWFSEEWRKRFNAADVVLEIDGLSDVWSVKQHLQSKRALSPFRLRLLHDGRDLHDDCAVVDLPDGLQMVVLPCSEASDAQALELISAAGDGNVASVEEILRRPQDPNRVVADIRGYPFGRPPHHSQTALAAASDEGYVEVVHMLLEAFANPDGYGVGRGYEGPSLVLAAGSGHMEVVRLLVEARALTEVVSNLWGTAVTPLVATIRRTHGPGANSMEIVEILLEAGLWWQHLKVDTLKLCASCWREASLEMVRQLKAMGSTLDDCKGNAMPKAITRVLVLIKTQFVEMMVVYCLQAYLPDATLHISFGPLAQLVEKLIAPLKNPATLRGQLEIGAFWNASRVVLGFEEMQAFDDHGEYASTAMVVDADTVIVTSPVAFKSLYGQVHGEVLSEMWVRTEDKMTWKIRSAMVALQDLGFSHSDGAAPATKTPEVRLNANRRIDRLSAFAALLGDGSVVAWGDDYNGGDSSAVQEQLRDVQQIQTSEKAFAAILGDGSVVTWGKANYGGDSSVVQSQLTNVQQIQSSAIQASCGAFAAILGGDGSVVTWGVFGRGGDSSAVQDQLRDVQQIQASRGAFAAILADGSVVTWGNVRFFGDCSTVQDQQQIQAAAQAFAAILGDGSVVTWGRADCGGDSRAVQEQLTNVQQIQEQLRDVQQIQACVFAFAAILGDGSVVTWGHADCCRLADGSVVTWGGAEWGGDSSAVQLAENRKRFPLSKLQPGSKLIWPKETVLSGDLNNTMGANGTNGAAAVSKGHSTFLAGLAATGAQLERDYQTALGQADPGMNPREVVTSVVPGEASPGTLEQGGAGGGVESLPLPTASPFHSERVRDQVELLRKRPADLDFEQARVEAERLGPSGALEPDYSTAFGTNPDMGPRVARVEAVGPSAGTASEAAVTGSGSGPTPGVRLVSVDKAGPEPGLQSGSVEGVFTSPEDDTPELLPDNDRTARLEQVVSQLIDENRSLRRRVEQAEWRSHSSYHSGTPGEAAMMSPVSFAVNEGHVELASSAVVCGNWWAQAASIGAESNGDKRARAAAAQVKAKGIVEETGAGREALVAEAAKILKSVTLKPLKVFSGSGKAAGDMKENIKGGQPCEIAQWALRKAAARLEKRTRRSLLKGKGNFGRIYLILQVHARKRFRSGYGGHWAGSVEDAQNRAISFEGHRWHATDSPAEIFLQTRNVSVDEAVDRIVTADIERLVQGTSDDSLWFIVKTVVGPADAERWQGFLIIYVDDLLGFAPVPILRALFEEIQRLWKLSPPEWVNEEASTTFCGLEIKAMTGGGFQISQCKYLQELFTRYGIQCSVSAPLAHWSDPEDEPSASVESIREAQGLVGALLWASTKSRPDIAFAVSKLGQFAVKAELVAVVSGIVAAESVGGILEDADSDVFDEVEWQQVSSAFRDCTVLVSFRELSDTGNSQNRVADANVAFDAATAYVQTGSRAWPYDEDDDDATLDEAYMCQRGFRAPLPKIPPNSRADAMDDTHFRQAVLLRKDQAIPRSLQALPWGLELCLTLPADPRRRMCLTFLAAPRLYQIILVAVSAGAVLVRRAQNRRAAAISGFESMLG</sequence>
<dbReference type="OrthoDB" id="417019at2759"/>
<comment type="caution">
    <text evidence="6">The sequence shown here is derived from an EMBL/GenBank/DDBJ whole genome shotgun (WGS) entry which is preliminary data.</text>
</comment>
<feature type="domain" description="Ubiquitin-like" evidence="5">
    <location>
        <begin position="3"/>
        <end position="75"/>
    </location>
</feature>
<reference evidence="6 7" key="1">
    <citation type="submission" date="2016-02" db="EMBL/GenBank/DDBJ databases">
        <title>Genome analysis of coral dinoflagellate symbionts highlights evolutionary adaptations to a symbiotic lifestyle.</title>
        <authorList>
            <person name="Aranda M."/>
            <person name="Li Y."/>
            <person name="Liew Y.J."/>
            <person name="Baumgarten S."/>
            <person name="Simakov O."/>
            <person name="Wilson M."/>
            <person name="Piel J."/>
            <person name="Ashoor H."/>
            <person name="Bougouffa S."/>
            <person name="Bajic V.B."/>
            <person name="Ryu T."/>
            <person name="Ravasi T."/>
            <person name="Bayer T."/>
            <person name="Micklem G."/>
            <person name="Kim H."/>
            <person name="Bhak J."/>
            <person name="Lajeunesse T.C."/>
            <person name="Voolstra C.R."/>
        </authorList>
    </citation>
    <scope>NUCLEOTIDE SEQUENCE [LARGE SCALE GENOMIC DNA]</scope>
    <source>
        <strain evidence="6 7">CCMP2467</strain>
    </source>
</reference>
<dbReference type="GO" id="GO:0016301">
    <property type="term" value="F:kinase activity"/>
    <property type="evidence" value="ECO:0007669"/>
    <property type="project" value="UniProtKB-KW"/>
</dbReference>
<dbReference type="SUPFAM" id="SSF50985">
    <property type="entry name" value="RCC1/BLIP-II"/>
    <property type="match status" value="1"/>
</dbReference>
<dbReference type="InterPro" id="IPR000626">
    <property type="entry name" value="Ubiquitin-like_dom"/>
</dbReference>
<keyword evidence="6" id="KW-0418">Kinase</keyword>
<feature type="coiled-coil region" evidence="2">
    <location>
        <begin position="1106"/>
        <end position="1133"/>
    </location>
</feature>
<evidence type="ECO:0000256" key="4">
    <source>
        <dbReference type="SAM" id="Phobius"/>
    </source>
</evidence>
<keyword evidence="6" id="KW-0808">Transferase</keyword>
<dbReference type="InterPro" id="IPR051210">
    <property type="entry name" value="Ub_ligase/GEF_domain"/>
</dbReference>
<feature type="region of interest" description="Disordered" evidence="3">
    <location>
        <begin position="1073"/>
        <end position="1102"/>
    </location>
</feature>
<evidence type="ECO:0000259" key="5">
    <source>
        <dbReference type="PROSITE" id="PS50053"/>
    </source>
</evidence>
<dbReference type="PANTHER" id="PTHR22870">
    <property type="entry name" value="REGULATOR OF CHROMOSOME CONDENSATION"/>
    <property type="match status" value="1"/>
</dbReference>
<evidence type="ECO:0000256" key="3">
    <source>
        <dbReference type="SAM" id="MobiDB-lite"/>
    </source>
</evidence>
<dbReference type="Gene3D" id="1.25.40.20">
    <property type="entry name" value="Ankyrin repeat-containing domain"/>
    <property type="match status" value="1"/>
</dbReference>
<organism evidence="6 7">
    <name type="scientific">Symbiodinium microadriaticum</name>
    <name type="common">Dinoflagellate</name>
    <name type="synonym">Zooxanthella microadriatica</name>
    <dbReference type="NCBI Taxonomy" id="2951"/>
    <lineage>
        <taxon>Eukaryota</taxon>
        <taxon>Sar</taxon>
        <taxon>Alveolata</taxon>
        <taxon>Dinophyceae</taxon>
        <taxon>Suessiales</taxon>
        <taxon>Symbiodiniaceae</taxon>
        <taxon>Symbiodinium</taxon>
    </lineage>
</organism>
<keyword evidence="4" id="KW-1133">Transmembrane helix</keyword>
<dbReference type="EMBL" id="LSRX01000525">
    <property type="protein sequence ID" value="OLP94855.1"/>
    <property type="molecule type" value="Genomic_DNA"/>
</dbReference>
<dbReference type="SUPFAM" id="SSF54236">
    <property type="entry name" value="Ubiquitin-like"/>
    <property type="match status" value="1"/>
</dbReference>
<keyword evidence="4" id="KW-0812">Transmembrane</keyword>
<protein>
    <submittedName>
        <fullName evidence="6">Kinase D-interacting substrate of 220 kDa</fullName>
    </submittedName>
</protein>
<accession>A0A1Q9DI66</accession>
<feature type="domain" description="Ubiquitin-like" evidence="5">
    <location>
        <begin position="169"/>
        <end position="222"/>
    </location>
</feature>
<evidence type="ECO:0000256" key="1">
    <source>
        <dbReference type="ARBA" id="ARBA00022737"/>
    </source>
</evidence>
<dbReference type="SUPFAM" id="SSF48403">
    <property type="entry name" value="Ankyrin repeat"/>
    <property type="match status" value="1"/>
</dbReference>
<dbReference type="InterPro" id="IPR029071">
    <property type="entry name" value="Ubiquitin-like_domsf"/>
</dbReference>
<keyword evidence="1" id="KW-0677">Repeat</keyword>
<dbReference type="InterPro" id="IPR009091">
    <property type="entry name" value="RCC1/BLIP-II"/>
</dbReference>
<evidence type="ECO:0000313" key="6">
    <source>
        <dbReference type="EMBL" id="OLP94855.1"/>
    </source>
</evidence>